<dbReference type="Pfam" id="PF13412">
    <property type="entry name" value="HTH_24"/>
    <property type="match status" value="1"/>
</dbReference>
<evidence type="ECO:0000313" key="2">
    <source>
        <dbReference type="EMBL" id="PYE54392.1"/>
    </source>
</evidence>
<comment type="caution">
    <text evidence="2">The sequence shown here is derived from an EMBL/GenBank/DDBJ whole genome shotgun (WGS) entry which is preliminary data.</text>
</comment>
<dbReference type="Gene3D" id="1.10.10.10">
    <property type="entry name" value="Winged helix-like DNA-binding domain superfamily/Winged helix DNA-binding domain"/>
    <property type="match status" value="1"/>
</dbReference>
<dbReference type="RefSeq" id="WP_110886188.1">
    <property type="nucleotide sequence ID" value="NZ_QJSX01000005.1"/>
</dbReference>
<dbReference type="SUPFAM" id="SSF53067">
    <property type="entry name" value="Actin-like ATPase domain"/>
    <property type="match status" value="1"/>
</dbReference>
<dbReference type="InterPro" id="IPR043129">
    <property type="entry name" value="ATPase_NBD"/>
</dbReference>
<dbReference type="GO" id="GO:0016301">
    <property type="term" value="F:kinase activity"/>
    <property type="evidence" value="ECO:0007669"/>
    <property type="project" value="UniProtKB-KW"/>
</dbReference>
<keyword evidence="3" id="KW-1185">Reference proteome</keyword>
<organism evidence="2 3">
    <name type="scientific">Deinococcus yavapaiensis KR-236</name>
    <dbReference type="NCBI Taxonomy" id="694435"/>
    <lineage>
        <taxon>Bacteria</taxon>
        <taxon>Thermotogati</taxon>
        <taxon>Deinococcota</taxon>
        <taxon>Deinococci</taxon>
        <taxon>Deinococcales</taxon>
        <taxon>Deinococcaceae</taxon>
        <taxon>Deinococcus</taxon>
    </lineage>
</organism>
<dbReference type="AlphaFoldDB" id="A0A318S7I1"/>
<accession>A0A318S7I1</accession>
<dbReference type="EMBL" id="QJSX01000005">
    <property type="protein sequence ID" value="PYE54392.1"/>
    <property type="molecule type" value="Genomic_DNA"/>
</dbReference>
<keyword evidence="2" id="KW-0418">Kinase</keyword>
<dbReference type="OrthoDB" id="9796533at2"/>
<dbReference type="SUPFAM" id="SSF46785">
    <property type="entry name" value="Winged helix' DNA-binding domain"/>
    <property type="match status" value="1"/>
</dbReference>
<keyword evidence="2" id="KW-0808">Transferase</keyword>
<dbReference type="InterPro" id="IPR000600">
    <property type="entry name" value="ROK"/>
</dbReference>
<dbReference type="CDD" id="cd00090">
    <property type="entry name" value="HTH_ARSR"/>
    <property type="match status" value="1"/>
</dbReference>
<dbReference type="Proteomes" id="UP000248326">
    <property type="component" value="Unassembled WGS sequence"/>
</dbReference>
<protein>
    <submittedName>
        <fullName evidence="2">Putative NBD/HSP70 family sugar kinase</fullName>
    </submittedName>
</protein>
<dbReference type="InterPro" id="IPR036388">
    <property type="entry name" value="WH-like_DNA-bd_sf"/>
</dbReference>
<dbReference type="InterPro" id="IPR011991">
    <property type="entry name" value="ArsR-like_HTH"/>
</dbReference>
<sequence>MTHDVLDLAAIRAQHTLLLLKMLWHEDLSRVELSRRVGLSRSAISNIVAELLDAGLLEEVGRDESRAGAGRKATMLRLCARAVYLLAVDLGARHLRVALLDLRCDVVAFEERKHDIASGPAATYREIERLLHVVLGRSGVTLEQVAMIGVGVPGPVDHHTGKVVRPPNMSNWDGENIAAALGARFPVPVTADNDANLGALAEWRFGIHKGTPDLIYIKAAKGIGAGILLGGHLYRGARGGAGEIGHISINEMGPRGRSGNPGSLESYAAADIVVANMRAKVRGESRSNLTAMSDLADLLRFADCDTIARDVWQETGRHLGVAITTVLNLFNPSVVVIGGQLALAGQPLIDAVRDVVAERALHISRDSVAIDLSHLGANVGVLGAGAMMLEELFTPRGLRRLYRVSGANAPPAASPSTPPAHSTQHPSISVTPWRDV</sequence>
<dbReference type="Gene3D" id="3.30.420.40">
    <property type="match status" value="2"/>
</dbReference>
<proteinExistence type="predicted"/>
<feature type="region of interest" description="Disordered" evidence="1">
    <location>
        <begin position="407"/>
        <end position="436"/>
    </location>
</feature>
<dbReference type="PANTHER" id="PTHR18964:SF173">
    <property type="entry name" value="GLUCOKINASE"/>
    <property type="match status" value="1"/>
</dbReference>
<evidence type="ECO:0000256" key="1">
    <source>
        <dbReference type="SAM" id="MobiDB-lite"/>
    </source>
</evidence>
<dbReference type="InterPro" id="IPR036390">
    <property type="entry name" value="WH_DNA-bd_sf"/>
</dbReference>
<evidence type="ECO:0000313" key="3">
    <source>
        <dbReference type="Proteomes" id="UP000248326"/>
    </source>
</evidence>
<dbReference type="PANTHER" id="PTHR18964">
    <property type="entry name" value="ROK (REPRESSOR, ORF, KINASE) FAMILY"/>
    <property type="match status" value="1"/>
</dbReference>
<dbReference type="Pfam" id="PF00480">
    <property type="entry name" value="ROK"/>
    <property type="match status" value="1"/>
</dbReference>
<name>A0A318S7I1_9DEIO</name>
<gene>
    <name evidence="2" type="ORF">DES52_10529</name>
</gene>
<reference evidence="2 3" key="1">
    <citation type="submission" date="2018-06" db="EMBL/GenBank/DDBJ databases">
        <title>Genomic Encyclopedia of Type Strains, Phase IV (KMG-IV): sequencing the most valuable type-strain genomes for metagenomic binning, comparative biology and taxonomic classification.</title>
        <authorList>
            <person name="Goeker M."/>
        </authorList>
    </citation>
    <scope>NUCLEOTIDE SEQUENCE [LARGE SCALE GENOMIC DNA]</scope>
    <source>
        <strain evidence="2 3">DSM 18048</strain>
    </source>
</reference>